<dbReference type="Proteomes" id="UP000095003">
    <property type="component" value="Unassembled WGS sequence"/>
</dbReference>
<name>A0A1E3A7J9_9FIRM</name>
<evidence type="ECO:0000256" key="1">
    <source>
        <dbReference type="SAM" id="MobiDB-lite"/>
    </source>
</evidence>
<reference evidence="3 4" key="1">
    <citation type="submission" date="2016-07" db="EMBL/GenBank/DDBJ databases">
        <title>Characterization of isolates of Eisenbergiella tayi derived from blood cultures, using whole genome sequencing.</title>
        <authorList>
            <person name="Burdz T."/>
            <person name="Wiebe D."/>
            <person name="Huynh C."/>
            <person name="Bernard K."/>
        </authorList>
    </citation>
    <scope>NUCLEOTIDE SEQUENCE [LARGE SCALE GENOMIC DNA]</scope>
    <source>
        <strain evidence="3 4">NML 120489</strain>
    </source>
</reference>
<evidence type="ECO:0000313" key="4">
    <source>
        <dbReference type="Proteomes" id="UP000095003"/>
    </source>
</evidence>
<feature type="compositionally biased region" description="Basic and acidic residues" evidence="1">
    <location>
        <begin position="83"/>
        <end position="93"/>
    </location>
</feature>
<sequence>MDLFDKIGNIAKNIGDRTNDAIEITKLNAKIATEKSAVAEDLKKIGEFYYKKFADEEPIDTEIQEFCDNAASHYEAIEQAQAEIERIKKENGVNKESSGQEEPKKEEETKEEAEADEKAPEPESMVVCPNCQAVNPEGLKFCTQCGSSLEPEKAAKEEDKTETAKCPVCGEPLNKDAKFCGHCGADISPQQH</sequence>
<dbReference type="InterPro" id="IPR025874">
    <property type="entry name" value="DZR"/>
</dbReference>
<feature type="domain" description="DZANK-type" evidence="2">
    <location>
        <begin position="128"/>
        <end position="184"/>
    </location>
</feature>
<dbReference type="AlphaFoldDB" id="A0A1E3A7J9"/>
<gene>
    <name evidence="3" type="ORF">BEH84_05798</name>
</gene>
<dbReference type="InterPro" id="IPR038587">
    <property type="entry name" value="Ribosomal_eL40_sf"/>
</dbReference>
<accession>A0A1E3A7J9</accession>
<dbReference type="Gene3D" id="4.10.1060.50">
    <property type="match status" value="1"/>
</dbReference>
<comment type="caution">
    <text evidence="3">The sequence shown here is derived from an EMBL/GenBank/DDBJ whole genome shotgun (WGS) entry which is preliminary data.</text>
</comment>
<feature type="region of interest" description="Disordered" evidence="1">
    <location>
        <begin position="83"/>
        <end position="124"/>
    </location>
</feature>
<dbReference type="Pfam" id="PF12773">
    <property type="entry name" value="DZR"/>
    <property type="match status" value="1"/>
</dbReference>
<evidence type="ECO:0000313" key="3">
    <source>
        <dbReference type="EMBL" id="ODM04735.1"/>
    </source>
</evidence>
<organism evidence="3 4">
    <name type="scientific">Eisenbergiella tayi</name>
    <dbReference type="NCBI Taxonomy" id="1432052"/>
    <lineage>
        <taxon>Bacteria</taxon>
        <taxon>Bacillati</taxon>
        <taxon>Bacillota</taxon>
        <taxon>Clostridia</taxon>
        <taxon>Lachnospirales</taxon>
        <taxon>Lachnospiraceae</taxon>
        <taxon>Eisenbergiella</taxon>
    </lineage>
</organism>
<evidence type="ECO:0000259" key="2">
    <source>
        <dbReference type="Pfam" id="PF12773"/>
    </source>
</evidence>
<dbReference type="RefSeq" id="WP_069159221.1">
    <property type="nucleotide sequence ID" value="NZ_DBFYTC010000114.1"/>
</dbReference>
<proteinExistence type="predicted"/>
<dbReference type="EMBL" id="MCGI01000007">
    <property type="protein sequence ID" value="ODM04735.1"/>
    <property type="molecule type" value="Genomic_DNA"/>
</dbReference>
<protein>
    <submittedName>
        <fullName evidence="3">Double zinc ribbon</fullName>
    </submittedName>
</protein>